<reference evidence="3 4" key="1">
    <citation type="submission" date="2019-01" db="EMBL/GenBank/DDBJ databases">
        <authorList>
            <person name="Zhang S."/>
        </authorList>
    </citation>
    <scope>NUCLEOTIDE SEQUENCE [LARGE SCALE GENOMIC DNA]</scope>
    <source>
        <strain evidence="3 4">1626</strain>
    </source>
</reference>
<keyword evidence="4" id="KW-1185">Reference proteome</keyword>
<proteinExistence type="predicted"/>
<dbReference type="PROSITE" id="PS52015">
    <property type="entry name" value="TONB_CTD"/>
    <property type="match status" value="1"/>
</dbReference>
<organism evidence="3 4">
    <name type="scientific">Luteimonas yindakuii</name>
    <dbReference type="NCBI Taxonomy" id="2565782"/>
    <lineage>
        <taxon>Bacteria</taxon>
        <taxon>Pseudomonadati</taxon>
        <taxon>Pseudomonadota</taxon>
        <taxon>Gammaproteobacteria</taxon>
        <taxon>Lysobacterales</taxon>
        <taxon>Lysobacteraceae</taxon>
        <taxon>Luteimonas</taxon>
    </lineage>
</organism>
<dbReference type="Proteomes" id="UP000298681">
    <property type="component" value="Unassembled WGS sequence"/>
</dbReference>
<dbReference type="RefSeq" id="WP_134674360.1">
    <property type="nucleotide sequence ID" value="NZ_SPUH01000001.1"/>
</dbReference>
<protein>
    <recommendedName>
        <fullName evidence="2">TonB C-terminal domain-containing protein</fullName>
    </recommendedName>
</protein>
<feature type="chain" id="PRO_5021254327" description="TonB C-terminal domain-containing protein" evidence="1">
    <location>
        <begin position="22"/>
        <end position="285"/>
    </location>
</feature>
<evidence type="ECO:0000313" key="3">
    <source>
        <dbReference type="EMBL" id="TKS55004.1"/>
    </source>
</evidence>
<feature type="signal peptide" evidence="1">
    <location>
        <begin position="1"/>
        <end position="21"/>
    </location>
</feature>
<dbReference type="GO" id="GO:0055085">
    <property type="term" value="P:transmembrane transport"/>
    <property type="evidence" value="ECO:0007669"/>
    <property type="project" value="InterPro"/>
</dbReference>
<dbReference type="Gene3D" id="3.30.1150.10">
    <property type="match status" value="1"/>
</dbReference>
<sequence length="285" mass="30760">MFRIVAAALLAASLLALPTRAESQTARQARQEVEASMVVTGVIDIDAKGEVTAHVVDQPDKLPDYVLELVDRAVPAFRFEPLLVDGSPASGQAKMSLRLVATQAGDGSMNVAIRSAHFGETYSESGTTSVRSQDMQPPHYPASVLHMGGTGTVYMLIKVGRDGRVQDLAAEQVNLTTIGPARAMASVRRALERASIEAARRWRFTPPTDGEEAAKDHWVVRIPVEYHIGKERKVGYGEWSAYHPGPRTQPGWAQPTPPGFSPDVLLAGGVTPETSRFKLLTPLDG</sequence>
<dbReference type="InterPro" id="IPR037682">
    <property type="entry name" value="TonB_C"/>
</dbReference>
<keyword evidence="1" id="KW-0732">Signal</keyword>
<accession>A0A4Z1R5T4</accession>
<dbReference type="EMBL" id="SPUH01000001">
    <property type="protein sequence ID" value="TKS55004.1"/>
    <property type="molecule type" value="Genomic_DNA"/>
</dbReference>
<comment type="caution">
    <text evidence="3">The sequence shown here is derived from an EMBL/GenBank/DDBJ whole genome shotgun (WGS) entry which is preliminary data.</text>
</comment>
<dbReference type="AlphaFoldDB" id="A0A4Z1R5T4"/>
<name>A0A4Z1R5T4_9GAMM</name>
<dbReference type="SUPFAM" id="SSF74653">
    <property type="entry name" value="TolA/TonB C-terminal domain"/>
    <property type="match status" value="1"/>
</dbReference>
<feature type="domain" description="TonB C-terminal" evidence="2">
    <location>
        <begin position="125"/>
        <end position="235"/>
    </location>
</feature>
<gene>
    <name evidence="3" type="ORF">E4582_09680</name>
</gene>
<evidence type="ECO:0000313" key="4">
    <source>
        <dbReference type="Proteomes" id="UP000298681"/>
    </source>
</evidence>
<evidence type="ECO:0000256" key="1">
    <source>
        <dbReference type="SAM" id="SignalP"/>
    </source>
</evidence>
<evidence type="ECO:0000259" key="2">
    <source>
        <dbReference type="PROSITE" id="PS52015"/>
    </source>
</evidence>